<feature type="region of interest" description="Disordered" evidence="1">
    <location>
        <begin position="371"/>
        <end position="410"/>
    </location>
</feature>
<proteinExistence type="predicted"/>
<dbReference type="SUPFAM" id="SSF101238">
    <property type="entry name" value="XPC-binding domain"/>
    <property type="match status" value="1"/>
</dbReference>
<dbReference type="GO" id="GO:0003684">
    <property type="term" value="F:damaged DNA binding"/>
    <property type="evidence" value="ECO:0007669"/>
    <property type="project" value="InterPro"/>
</dbReference>
<sequence length="1293" mass="138203">MSSLPSPAAASPVTLRSVSGKSLLLPPPVTLAAVLKVATAPPFSFAPESVKLSLHGRLVRLLQYQKQHGEDLLRLPLDASAYTPFRAATKCREPAAPASHSSSGTEFKVEPLSVIVYGVPQRIQAPGSAPYPGVQEPGAHSTPFLGAAEKSLTMTTFSQIDPLKSSPSTCTSVAATPTAATASRRASLTRSLAKTPMACVTAIKGPLPYPHSPDGLQELGKICAELDSDDDDDLITLLQGAPQSIYNHPTVLYMSNKVKGDLVVLQAMMEQIAQVSPVFFDWIAANPQKFLSALNRGGERSLQQVKDQLRMLAMRAMAEQMSGETPSRHVMMLEVNTRDGSPDVYQVEVQVGDFSDASTPSDSLITTSVMDNNSVEEEKGDEAESMHTDEEVEDNNTAVSSIDASSEDGEAAVDTEEAEEENELHRGAILLPNTAGLLQTPLSSQPPPDAVSLANEAAGNVMLSHGSSVTAAEEKTSTEEGGAPFTLSPPADAAPVGIAHSSFPFLSPTPSAAVRSTSLDAAASPASSAVSPQDNDAEDARLSGLREKLQQVNSSMEQWACQATSDAAQRTHTAITELRGDLFTVLNDLITSSTTPASFSESCRDVRRLALFGCHFFSLAEEFYVQLDEQGVRSSFFGETPQDSVAAWAFVAALSRLLVCDVDAAVEQQLQQQQQGAPGPHREGALRSLLPTTSNEACPVVRWSTAEGPEKLLMALLHLCRQQRSVVLWYSSHYVLKEVGKTIQTMSYILGGTEEAQQTVSLQRLKVTSKAHKQDEVADCITTLSDALTQTGTLSDTMRWQWFALMRSRYQRLVLPLEKDLPAPHMTSNPLYVCDTRHVLPPKDGDAFSDASHGTIDSAARWWAGYCDDRHTCCADKWCLAMTTRLWNVVTAMQNTASMATAERVAVVLTGDGTESSAANSLSLETSVRDWLGHVTWMPVDSVVAPSAPIASESSSSSVARHSAVLCEQVMSPAEAKDEAAVALNLSSVAGVHGMLPLFRGDVHMVDVAAVGAGQRPVLSLAGGVALPTYLATVVRNFVLPASARESIFSRHFFGLLAKHPRIPVAAAVRDAALANARAQDSPWLVSEYVLFDYGGALSTFADAYAQAHAAAPVQVAVAIEGVSSTTPAALPLPMTAPSAESVSSKFVRMPSVPLSQRLSMPRPLPPTQRRPVCATFRPHLAHASGIDGELAKRQYARTHAVDELYEMMLGSLVEHQPSGEADVLDHLVQYVEASQDVMRGCVFKRQAEVAAAVSEKGTQGTTPDHAAVAGGSTHSKPQPPGGKRNYFARRRQ</sequence>
<dbReference type="InterPro" id="IPR036353">
    <property type="entry name" value="XPC-bd_sf"/>
</dbReference>
<organism evidence="2 3">
    <name type="scientific">Leishmania braziliensis MHOM/BR/75/M2904</name>
    <dbReference type="NCBI Taxonomy" id="420245"/>
    <lineage>
        <taxon>Eukaryota</taxon>
        <taxon>Discoba</taxon>
        <taxon>Euglenozoa</taxon>
        <taxon>Kinetoplastea</taxon>
        <taxon>Metakinetoplastina</taxon>
        <taxon>Trypanosomatida</taxon>
        <taxon>Trypanosomatidae</taxon>
        <taxon>Leishmaniinae</taxon>
        <taxon>Leishmania</taxon>
        <taxon>Leishmania braziliensis species complex</taxon>
    </lineage>
</organism>
<name>A0A3P3ZII4_LEIBR</name>
<evidence type="ECO:0000256" key="1">
    <source>
        <dbReference type="SAM" id="MobiDB-lite"/>
    </source>
</evidence>
<dbReference type="Proteomes" id="UP000319462">
    <property type="component" value="Chromosome 35"/>
</dbReference>
<gene>
    <name evidence="2" type="ORF">LBRM2904_35.0750</name>
</gene>
<feature type="compositionally biased region" description="Polar residues" evidence="1">
    <location>
        <begin position="395"/>
        <end position="404"/>
    </location>
</feature>
<reference evidence="2 3" key="1">
    <citation type="submission" date="2018-09" db="EMBL/GenBank/DDBJ databases">
        <authorList>
            <person name="Peiro R."/>
            <person name="Begona"/>
            <person name="Cbmso G."/>
            <person name="Lopez M."/>
            <person name="Gonzalez S."/>
        </authorList>
    </citation>
    <scope>NUCLEOTIDE SEQUENCE [LARGE SCALE GENOMIC DNA]</scope>
</reference>
<feature type="region of interest" description="Disordered" evidence="1">
    <location>
        <begin position="1254"/>
        <end position="1293"/>
    </location>
</feature>
<protein>
    <submittedName>
        <fullName evidence="2">Hypothetical_protein</fullName>
    </submittedName>
</protein>
<dbReference type="Gene3D" id="1.10.10.540">
    <property type="entry name" value="XPC-binding domain"/>
    <property type="match status" value="1"/>
</dbReference>
<evidence type="ECO:0000313" key="3">
    <source>
        <dbReference type="Proteomes" id="UP000319462"/>
    </source>
</evidence>
<dbReference type="EMBL" id="LS997634">
    <property type="protein sequence ID" value="SYZ69895.1"/>
    <property type="molecule type" value="Genomic_DNA"/>
</dbReference>
<evidence type="ECO:0000313" key="2">
    <source>
        <dbReference type="EMBL" id="SYZ69895.1"/>
    </source>
</evidence>
<dbReference type="GO" id="GO:0043161">
    <property type="term" value="P:proteasome-mediated ubiquitin-dependent protein catabolic process"/>
    <property type="evidence" value="ECO:0007669"/>
    <property type="project" value="InterPro"/>
</dbReference>
<dbReference type="GO" id="GO:0006289">
    <property type="term" value="P:nucleotide-excision repair"/>
    <property type="evidence" value="ECO:0007669"/>
    <property type="project" value="InterPro"/>
</dbReference>
<accession>A0A3P3ZII4</accession>